<name>A0A839K3T3_9FIRM</name>
<dbReference type="InterPro" id="IPR037923">
    <property type="entry name" value="HTH-like"/>
</dbReference>
<evidence type="ECO:0000256" key="3">
    <source>
        <dbReference type="ARBA" id="ARBA00023163"/>
    </source>
</evidence>
<gene>
    <name evidence="5" type="ORF">H0486_13265</name>
</gene>
<keyword evidence="6" id="KW-1185">Reference proteome</keyword>
<proteinExistence type="predicted"/>
<dbReference type="SUPFAM" id="SSF46689">
    <property type="entry name" value="Homeodomain-like"/>
    <property type="match status" value="2"/>
</dbReference>
<evidence type="ECO:0000313" key="6">
    <source>
        <dbReference type="Proteomes" id="UP000574276"/>
    </source>
</evidence>
<evidence type="ECO:0000256" key="2">
    <source>
        <dbReference type="ARBA" id="ARBA00023125"/>
    </source>
</evidence>
<protein>
    <submittedName>
        <fullName evidence="5">Helix-turn-helix transcriptional regulator</fullName>
    </submittedName>
</protein>
<keyword evidence="2" id="KW-0238">DNA-binding</keyword>
<dbReference type="EMBL" id="JACEGA010000001">
    <property type="protein sequence ID" value="MBB2183842.1"/>
    <property type="molecule type" value="Genomic_DNA"/>
</dbReference>
<dbReference type="InterPro" id="IPR018060">
    <property type="entry name" value="HTH_AraC"/>
</dbReference>
<dbReference type="GO" id="GO:0043565">
    <property type="term" value="F:sequence-specific DNA binding"/>
    <property type="evidence" value="ECO:0007669"/>
    <property type="project" value="InterPro"/>
</dbReference>
<dbReference type="AlphaFoldDB" id="A0A839K3T3"/>
<dbReference type="SUPFAM" id="SSF51215">
    <property type="entry name" value="Regulatory protein AraC"/>
    <property type="match status" value="1"/>
</dbReference>
<accession>A0A839K3T3</accession>
<dbReference type="Pfam" id="PF12833">
    <property type="entry name" value="HTH_18"/>
    <property type="match status" value="1"/>
</dbReference>
<dbReference type="SMART" id="SM00342">
    <property type="entry name" value="HTH_ARAC"/>
    <property type="match status" value="1"/>
</dbReference>
<dbReference type="GO" id="GO:0003700">
    <property type="term" value="F:DNA-binding transcription factor activity"/>
    <property type="evidence" value="ECO:0007669"/>
    <property type="project" value="InterPro"/>
</dbReference>
<organism evidence="5 6">
    <name type="scientific">Variimorphobacter saccharofermentans</name>
    <dbReference type="NCBI Taxonomy" id="2755051"/>
    <lineage>
        <taxon>Bacteria</taxon>
        <taxon>Bacillati</taxon>
        <taxon>Bacillota</taxon>
        <taxon>Clostridia</taxon>
        <taxon>Lachnospirales</taxon>
        <taxon>Lachnospiraceae</taxon>
        <taxon>Variimorphobacter</taxon>
    </lineage>
</organism>
<dbReference type="PANTHER" id="PTHR43280:SF2">
    <property type="entry name" value="HTH-TYPE TRANSCRIPTIONAL REGULATOR EXSA"/>
    <property type="match status" value="1"/>
</dbReference>
<evidence type="ECO:0000259" key="4">
    <source>
        <dbReference type="PROSITE" id="PS01124"/>
    </source>
</evidence>
<dbReference type="InterPro" id="IPR003313">
    <property type="entry name" value="AraC-bd"/>
</dbReference>
<dbReference type="InterPro" id="IPR020449">
    <property type="entry name" value="Tscrpt_reg_AraC-type_HTH"/>
</dbReference>
<dbReference type="Gene3D" id="1.10.10.60">
    <property type="entry name" value="Homeodomain-like"/>
    <property type="match status" value="2"/>
</dbReference>
<feature type="domain" description="HTH araC/xylS-type" evidence="4">
    <location>
        <begin position="183"/>
        <end position="281"/>
    </location>
</feature>
<dbReference type="PROSITE" id="PS01124">
    <property type="entry name" value="HTH_ARAC_FAMILY_2"/>
    <property type="match status" value="1"/>
</dbReference>
<reference evidence="5 6" key="1">
    <citation type="submission" date="2020-07" db="EMBL/GenBank/DDBJ databases">
        <title>Characterization and genome sequencing of isolate MD1, a novel member within the family Lachnospiraceae.</title>
        <authorList>
            <person name="Rettenmaier R."/>
            <person name="Di Bello L."/>
            <person name="Zinser C."/>
            <person name="Scheitz K."/>
            <person name="Liebl W."/>
            <person name="Zverlov V."/>
        </authorList>
    </citation>
    <scope>NUCLEOTIDE SEQUENCE [LARGE SCALE GENOMIC DNA]</scope>
    <source>
        <strain evidence="5 6">MD1</strain>
    </source>
</reference>
<evidence type="ECO:0000313" key="5">
    <source>
        <dbReference type="EMBL" id="MBB2183842.1"/>
    </source>
</evidence>
<keyword evidence="3" id="KW-0804">Transcription</keyword>
<dbReference type="PRINTS" id="PR00032">
    <property type="entry name" value="HTHARAC"/>
</dbReference>
<comment type="caution">
    <text evidence="5">The sequence shown here is derived from an EMBL/GenBank/DDBJ whole genome shotgun (WGS) entry which is preliminary data.</text>
</comment>
<keyword evidence="1" id="KW-0805">Transcription regulation</keyword>
<dbReference type="Pfam" id="PF02311">
    <property type="entry name" value="AraC_binding"/>
    <property type="match status" value="1"/>
</dbReference>
<dbReference type="PANTHER" id="PTHR43280">
    <property type="entry name" value="ARAC-FAMILY TRANSCRIPTIONAL REGULATOR"/>
    <property type="match status" value="1"/>
</dbReference>
<dbReference type="RefSeq" id="WP_228353462.1">
    <property type="nucleotide sequence ID" value="NZ_JACEGA010000001.1"/>
</dbReference>
<evidence type="ECO:0000256" key="1">
    <source>
        <dbReference type="ARBA" id="ARBA00023015"/>
    </source>
</evidence>
<sequence length="284" mass="33718">MSWQLGNYGFYDIDCIAEQSLCIHDLGIELRREESYNFDNSTRDYHGYLFQYTLDGYGIYNYQGTSYKLTKGKAFFISFPENSQYCLSQEEVDSEYHWTFFYLHFSGPAVQPFFNRIREISGPVLELDIDSMPINLFFELYDTLQNQHRLSRYTGSEWLYRFLISLLRNIEFPPHKVINPHVSSAMEWMKKNYTYQINLEDMCPEIGVSYSHLTRQFYKEQGITPVQFLTQLRLEHGMQLLLNTDLPIEKIAKECGFASANYFTKVYKKALHITPSEYRQQHRV</sequence>
<dbReference type="Proteomes" id="UP000574276">
    <property type="component" value="Unassembled WGS sequence"/>
</dbReference>
<dbReference type="InterPro" id="IPR009057">
    <property type="entry name" value="Homeodomain-like_sf"/>
</dbReference>